<organism evidence="2 3">
    <name type="scientific">Ustilago trichophora</name>
    <dbReference type="NCBI Taxonomy" id="86804"/>
    <lineage>
        <taxon>Eukaryota</taxon>
        <taxon>Fungi</taxon>
        <taxon>Dikarya</taxon>
        <taxon>Basidiomycota</taxon>
        <taxon>Ustilaginomycotina</taxon>
        <taxon>Ustilaginomycetes</taxon>
        <taxon>Ustilaginales</taxon>
        <taxon>Ustilaginaceae</taxon>
        <taxon>Ustilago</taxon>
    </lineage>
</organism>
<dbReference type="OrthoDB" id="10638885at2759"/>
<dbReference type="EMBL" id="OOIN01000017">
    <property type="protein sequence ID" value="SPO27272.1"/>
    <property type="molecule type" value="Genomic_DNA"/>
</dbReference>
<keyword evidence="1" id="KW-0732">Signal</keyword>
<evidence type="ECO:0000256" key="1">
    <source>
        <dbReference type="SAM" id="SignalP"/>
    </source>
</evidence>
<sequence length="176" mass="20410">MVPSYRLFHRLFLLIAVLTVGVLSLHSKETDTDWLMRSRAYGHQATVYRQADAEWRQVRKNIKPDVPKFVERALEQAAAGSVYVGIHRSIIRTSKRRMGLPRVRVFGPKELYFYHVIEPTHDLGKDMELFDGTVATVLWKHVASPPSFHLLNVDVIKKSDNVKWGLQKLNVIFRHH</sequence>
<dbReference type="Proteomes" id="UP000324022">
    <property type="component" value="Unassembled WGS sequence"/>
</dbReference>
<feature type="signal peptide" evidence="1">
    <location>
        <begin position="1"/>
        <end position="24"/>
    </location>
</feature>
<proteinExistence type="predicted"/>
<dbReference type="AlphaFoldDB" id="A0A5C3E9J9"/>
<keyword evidence="3" id="KW-1185">Reference proteome</keyword>
<feature type="chain" id="PRO_5023071216" evidence="1">
    <location>
        <begin position="25"/>
        <end position="176"/>
    </location>
</feature>
<gene>
    <name evidence="2" type="ORF">UTRI_10389</name>
</gene>
<accession>A0A5C3E9J9</accession>
<name>A0A5C3E9J9_9BASI</name>
<evidence type="ECO:0000313" key="2">
    <source>
        <dbReference type="EMBL" id="SPO27272.1"/>
    </source>
</evidence>
<evidence type="ECO:0000313" key="3">
    <source>
        <dbReference type="Proteomes" id="UP000324022"/>
    </source>
</evidence>
<protein>
    <submittedName>
        <fullName evidence="2">Uncharacterized protein</fullName>
    </submittedName>
</protein>
<reference evidence="2 3" key="1">
    <citation type="submission" date="2018-03" db="EMBL/GenBank/DDBJ databases">
        <authorList>
            <person name="Guldener U."/>
        </authorList>
    </citation>
    <scope>NUCLEOTIDE SEQUENCE [LARGE SCALE GENOMIC DNA]</scope>
    <source>
        <strain evidence="2 3">NBRC100155</strain>
    </source>
</reference>